<gene>
    <name evidence="3" type="ORF">SAMN05421818_11363</name>
</gene>
<organism evidence="3 4">
    <name type="scientific">Myroides phaeus</name>
    <dbReference type="NCBI Taxonomy" id="702745"/>
    <lineage>
        <taxon>Bacteria</taxon>
        <taxon>Pseudomonadati</taxon>
        <taxon>Bacteroidota</taxon>
        <taxon>Flavobacteriia</taxon>
        <taxon>Flavobacteriales</taxon>
        <taxon>Flavobacteriaceae</taxon>
        <taxon>Myroides</taxon>
    </lineage>
</organism>
<accession>A0A1G8EZY9</accession>
<protein>
    <recommendedName>
        <fullName evidence="2">DUF2059 domain-containing protein</fullName>
    </recommendedName>
</protein>
<evidence type="ECO:0000256" key="1">
    <source>
        <dbReference type="SAM" id="SignalP"/>
    </source>
</evidence>
<dbReference type="AlphaFoldDB" id="A0A1G8EZY9"/>
<dbReference type="InterPro" id="IPR018637">
    <property type="entry name" value="DUF2059"/>
</dbReference>
<name>A0A1G8EZY9_9FLAO</name>
<dbReference type="EMBL" id="FNDQ01000013">
    <property type="protein sequence ID" value="SDH75430.1"/>
    <property type="molecule type" value="Genomic_DNA"/>
</dbReference>
<feature type="signal peptide" evidence="1">
    <location>
        <begin position="1"/>
        <end position="19"/>
    </location>
</feature>
<dbReference type="Proteomes" id="UP000243588">
    <property type="component" value="Unassembled WGS sequence"/>
</dbReference>
<keyword evidence="4" id="KW-1185">Reference proteome</keyword>
<feature type="chain" id="PRO_5017175441" description="DUF2059 domain-containing protein" evidence="1">
    <location>
        <begin position="20"/>
        <end position="140"/>
    </location>
</feature>
<reference evidence="4" key="1">
    <citation type="submission" date="2016-10" db="EMBL/GenBank/DDBJ databases">
        <authorList>
            <person name="Varghese N."/>
            <person name="Submissions S."/>
        </authorList>
    </citation>
    <scope>NUCLEOTIDE SEQUENCE [LARGE SCALE GENOMIC DNA]</scope>
    <source>
        <strain evidence="4">DSM 23313</strain>
    </source>
</reference>
<evidence type="ECO:0000259" key="2">
    <source>
        <dbReference type="Pfam" id="PF09832"/>
    </source>
</evidence>
<evidence type="ECO:0000313" key="4">
    <source>
        <dbReference type="Proteomes" id="UP000243588"/>
    </source>
</evidence>
<proteinExistence type="predicted"/>
<dbReference type="RefSeq" id="WP_090409016.1">
    <property type="nucleotide sequence ID" value="NZ_FNDQ01000013.1"/>
</dbReference>
<sequence length="140" mass="16100">MRKILLSFFLVFVAQFSFAQDGFKADTKKYMELSGQLKTFELLTKDLANDVAEDKRADFNKELKGSLNLLLDKMADMYMTEFTHDDIKKLIQFYESPIGKKLSDKNEVLFEKGQEVGTEWAMGLQGIFMKYLGDDPKVGE</sequence>
<dbReference type="STRING" id="702745.SAMN05421818_11363"/>
<evidence type="ECO:0000313" key="3">
    <source>
        <dbReference type="EMBL" id="SDH75430.1"/>
    </source>
</evidence>
<dbReference type="Pfam" id="PF09832">
    <property type="entry name" value="DUF2059"/>
    <property type="match status" value="1"/>
</dbReference>
<keyword evidence="1" id="KW-0732">Signal</keyword>
<feature type="domain" description="DUF2059" evidence="2">
    <location>
        <begin position="71"/>
        <end position="125"/>
    </location>
</feature>